<sequence>MITVNSVGDWFWEVATEPGEASPMRAAETAVAVWNVLAAHELAVPVGKVSVSARIDGEKRDYRINVSRLSLEPEPLARDTELSRVVAEAETLEGDFIFTVRIDCPGLWLESGVKHRAEKLFSIHTASWEGGLLTLLLETYSDAWLTMDTRDREQLEIHAANSPRLAAALREISDLMGSAPTPGGLNRFATSTETGFEDSRVEEPAYEDSWGTFEPRARLSLLYSRLPDSEDEYEVVTDHPVRYFTIRREGQTLGYLWASTGDEAAGYEPRTAAGDDAFDAGAQWVLRLRAAHEQGLTALAALDWATRQPPQPEIGEAAEDTPQEAPSLDALQEMSSRY</sequence>
<reference evidence="3" key="1">
    <citation type="journal article" date="2019" name="Int. J. Syst. Evol. Microbiol.">
        <title>The Global Catalogue of Microorganisms (GCM) 10K type strain sequencing project: providing services to taxonomists for standard genome sequencing and annotation.</title>
        <authorList>
            <consortium name="The Broad Institute Genomics Platform"/>
            <consortium name="The Broad Institute Genome Sequencing Center for Infectious Disease"/>
            <person name="Wu L."/>
            <person name="Ma J."/>
        </authorList>
    </citation>
    <scope>NUCLEOTIDE SEQUENCE [LARGE SCALE GENOMIC DNA]</scope>
    <source>
        <strain evidence="3">JCM 10673</strain>
    </source>
</reference>
<accession>A0ABP3YYX6</accession>
<keyword evidence="3" id="KW-1185">Reference proteome</keyword>
<proteinExistence type="predicted"/>
<comment type="caution">
    <text evidence="2">The sequence shown here is derived from an EMBL/GenBank/DDBJ whole genome shotgun (WGS) entry which is preliminary data.</text>
</comment>
<evidence type="ECO:0000313" key="3">
    <source>
        <dbReference type="Proteomes" id="UP001501005"/>
    </source>
</evidence>
<dbReference type="EMBL" id="BAAAHG010000006">
    <property type="protein sequence ID" value="GAA0907079.1"/>
    <property type="molecule type" value="Genomic_DNA"/>
</dbReference>
<dbReference type="Proteomes" id="UP001501005">
    <property type="component" value="Unassembled WGS sequence"/>
</dbReference>
<feature type="region of interest" description="Disordered" evidence="1">
    <location>
        <begin position="307"/>
        <end position="338"/>
    </location>
</feature>
<organism evidence="2 3">
    <name type="scientific">Streptomyces thermoalcalitolerans</name>
    <dbReference type="NCBI Taxonomy" id="65605"/>
    <lineage>
        <taxon>Bacteria</taxon>
        <taxon>Bacillati</taxon>
        <taxon>Actinomycetota</taxon>
        <taxon>Actinomycetes</taxon>
        <taxon>Kitasatosporales</taxon>
        <taxon>Streptomycetaceae</taxon>
        <taxon>Streptomyces</taxon>
    </lineage>
</organism>
<gene>
    <name evidence="2" type="ORF">GCM10009549_12720</name>
</gene>
<protein>
    <submittedName>
        <fullName evidence="2">Uncharacterized protein</fullName>
    </submittedName>
</protein>
<dbReference type="RefSeq" id="WP_344047691.1">
    <property type="nucleotide sequence ID" value="NZ_BAAAHG010000006.1"/>
</dbReference>
<evidence type="ECO:0000256" key="1">
    <source>
        <dbReference type="SAM" id="MobiDB-lite"/>
    </source>
</evidence>
<evidence type="ECO:0000313" key="2">
    <source>
        <dbReference type="EMBL" id="GAA0907079.1"/>
    </source>
</evidence>
<name>A0ABP3YYX6_9ACTN</name>